<feature type="compositionally biased region" description="Basic residues" evidence="1">
    <location>
        <begin position="563"/>
        <end position="573"/>
    </location>
</feature>
<feature type="compositionally biased region" description="Polar residues" evidence="1">
    <location>
        <begin position="425"/>
        <end position="436"/>
    </location>
</feature>
<feature type="compositionally biased region" description="Polar residues" evidence="1">
    <location>
        <begin position="538"/>
        <end position="549"/>
    </location>
</feature>
<keyword evidence="4" id="KW-1185">Reference proteome</keyword>
<dbReference type="SMART" id="SM00577">
    <property type="entry name" value="CPDc"/>
    <property type="match status" value="1"/>
</dbReference>
<dbReference type="OrthoDB" id="1711508at2759"/>
<dbReference type="SUPFAM" id="SSF56784">
    <property type="entry name" value="HAD-like"/>
    <property type="match status" value="1"/>
</dbReference>
<comment type="caution">
    <text evidence="3">The sequence shown here is derived from an EMBL/GenBank/DDBJ whole genome shotgun (WGS) entry which is preliminary data.</text>
</comment>
<feature type="compositionally biased region" description="Low complexity" evidence="1">
    <location>
        <begin position="631"/>
        <end position="657"/>
    </location>
</feature>
<accession>A0A3A2ZSH8</accession>
<feature type="region of interest" description="Disordered" evidence="1">
    <location>
        <begin position="517"/>
        <end position="674"/>
    </location>
</feature>
<dbReference type="InterPro" id="IPR050365">
    <property type="entry name" value="TIM50"/>
</dbReference>
<dbReference type="InterPro" id="IPR004274">
    <property type="entry name" value="FCP1_dom"/>
</dbReference>
<feature type="region of interest" description="Disordered" evidence="1">
    <location>
        <begin position="425"/>
        <end position="448"/>
    </location>
</feature>
<feature type="compositionally biased region" description="Basic and acidic residues" evidence="1">
    <location>
        <begin position="661"/>
        <end position="674"/>
    </location>
</feature>
<dbReference type="AlphaFoldDB" id="A0A3A2ZSH8"/>
<name>A0A3A2ZSH8_9EURO</name>
<feature type="compositionally biased region" description="Polar residues" evidence="1">
    <location>
        <begin position="277"/>
        <end position="293"/>
    </location>
</feature>
<feature type="compositionally biased region" description="Basic residues" evidence="1">
    <location>
        <begin position="439"/>
        <end position="448"/>
    </location>
</feature>
<dbReference type="Gene3D" id="3.40.50.1000">
    <property type="entry name" value="HAD superfamily/HAD-like"/>
    <property type="match status" value="1"/>
</dbReference>
<feature type="domain" description="FCP1 homology" evidence="2">
    <location>
        <begin position="316"/>
        <end position="502"/>
    </location>
</feature>
<dbReference type="STRING" id="2070753.A0A3A2ZSH8"/>
<feature type="compositionally biased region" description="Basic residues" evidence="1">
    <location>
        <begin position="591"/>
        <end position="603"/>
    </location>
</feature>
<feature type="compositionally biased region" description="Polar residues" evidence="1">
    <location>
        <begin position="31"/>
        <end position="42"/>
    </location>
</feature>
<evidence type="ECO:0000256" key="1">
    <source>
        <dbReference type="SAM" id="MobiDB-lite"/>
    </source>
</evidence>
<protein>
    <submittedName>
        <fullName evidence="3">NIF domain protein</fullName>
    </submittedName>
</protein>
<dbReference type="Pfam" id="PF03031">
    <property type="entry name" value="NIF"/>
    <property type="match status" value="1"/>
</dbReference>
<dbReference type="EMBL" id="MVGC01000177">
    <property type="protein sequence ID" value="RJE22254.1"/>
    <property type="molecule type" value="Genomic_DNA"/>
</dbReference>
<dbReference type="InterPro" id="IPR023214">
    <property type="entry name" value="HAD_sf"/>
</dbReference>
<reference evidence="4" key="1">
    <citation type="submission" date="2017-02" db="EMBL/GenBank/DDBJ databases">
        <authorList>
            <person name="Tafer H."/>
            <person name="Lopandic K."/>
        </authorList>
    </citation>
    <scope>NUCLEOTIDE SEQUENCE [LARGE SCALE GENOMIC DNA]</scope>
    <source>
        <strain evidence="4">CBS 366.77</strain>
    </source>
</reference>
<feature type="compositionally biased region" description="Polar residues" evidence="1">
    <location>
        <begin position="301"/>
        <end position="310"/>
    </location>
</feature>
<dbReference type="PROSITE" id="PS50969">
    <property type="entry name" value="FCP1"/>
    <property type="match status" value="1"/>
</dbReference>
<feature type="region of interest" description="Disordered" evidence="1">
    <location>
        <begin position="268"/>
        <end position="313"/>
    </location>
</feature>
<proteinExistence type="predicted"/>
<organism evidence="3 4">
    <name type="scientific">Aspergillus sclerotialis</name>
    <dbReference type="NCBI Taxonomy" id="2070753"/>
    <lineage>
        <taxon>Eukaryota</taxon>
        <taxon>Fungi</taxon>
        <taxon>Dikarya</taxon>
        <taxon>Ascomycota</taxon>
        <taxon>Pezizomycotina</taxon>
        <taxon>Eurotiomycetes</taxon>
        <taxon>Eurotiomycetidae</taxon>
        <taxon>Eurotiales</taxon>
        <taxon>Aspergillaceae</taxon>
        <taxon>Aspergillus</taxon>
        <taxon>Aspergillus subgen. Polypaecilum</taxon>
    </lineage>
</organism>
<dbReference type="Proteomes" id="UP000266188">
    <property type="component" value="Unassembled WGS sequence"/>
</dbReference>
<evidence type="ECO:0000313" key="4">
    <source>
        <dbReference type="Proteomes" id="UP000266188"/>
    </source>
</evidence>
<feature type="region of interest" description="Disordered" evidence="1">
    <location>
        <begin position="21"/>
        <end position="109"/>
    </location>
</feature>
<evidence type="ECO:0000259" key="2">
    <source>
        <dbReference type="PROSITE" id="PS50969"/>
    </source>
</evidence>
<dbReference type="InterPro" id="IPR036412">
    <property type="entry name" value="HAD-like_sf"/>
</dbReference>
<gene>
    <name evidence="3" type="ORF">PHISCL_05392</name>
</gene>
<evidence type="ECO:0000313" key="3">
    <source>
        <dbReference type="EMBL" id="RJE22254.1"/>
    </source>
</evidence>
<dbReference type="PANTHER" id="PTHR12210">
    <property type="entry name" value="DULLARD PROTEIN PHOSPHATASE"/>
    <property type="match status" value="1"/>
</dbReference>
<feature type="compositionally biased region" description="Basic and acidic residues" evidence="1">
    <location>
        <begin position="45"/>
        <end position="66"/>
    </location>
</feature>
<sequence>MYSLNRIAASHTSAYSAPSTLHVAKRRKVTSTDIRSTHSMSPQDLPKDEAHRHDDNLKSSESRDNITYDCMIPTRPHLPGLRPPEAAEGNMITAKPRSATTDAGSENSRKRYDLRALQGNLNPEAQTYGSFSGEPSSLPQVSPSVIPLNAQSTPNLARHQQIDMNNGNRNPDFSFTQPPFAPNMLGNNNLQQPFVPQQQHVQQQPQLPGLGAGQNAFNQFNLPLMNNFFPMNAATNSLPFMRPPFFFPTQPLRGAPFDGFPPFPFGPAATAGPMVGNEQSNIEGPTNRRSCSKSPPPPEPTQTYLKQASSPLRKLPSPQPLLVILDLNGTLICRKSRKFPPSFAKRAGVDEFLDTLLKRYKVMIWSSSQPRTVQKVCEKLVPPEKRKQLVVEWGRDMFGLSKSQYSAKIQVYKKLRTVWGSQAVQASHPGASQSQPRGGKFKARKKQKSHVWNQSNTILIDDSKLKALSEPWNIIEIPEFTNAPDVDESNIFPNVLKRLEILSSYDDVSKVLKRWDSNPDDPLIVDPLSNNPPDPQSIPDQHSELSSAAYTEAAQARKELIKARKRERKAARRLSKETKSNQEQGPTNHPPSKKQKKAAKKKAATAGGTSQPANIDTPRPLLDIVAEQVVPSSRELQSQPQPQQPSISSPSAVSSQSDNYLLDRLEESLDVRQD</sequence>